<keyword evidence="4 10" id="KW-0498">Mitosis</keyword>
<dbReference type="PANTHER" id="PTHR10643:SF2">
    <property type="entry name" value="KINETOCHORE PROTEIN NDC80 HOMOLOG"/>
    <property type="match status" value="1"/>
</dbReference>
<evidence type="ECO:0000256" key="3">
    <source>
        <dbReference type="ARBA" id="ARBA00022618"/>
    </source>
</evidence>
<comment type="subcellular location">
    <subcellularLocation>
        <location evidence="10">Chromosome</location>
        <location evidence="10">Centromere</location>
        <location evidence="10">Kinetochore</location>
    </subcellularLocation>
    <subcellularLocation>
        <location evidence="10">Nucleus</location>
    </subcellularLocation>
</comment>
<evidence type="ECO:0000256" key="5">
    <source>
        <dbReference type="ARBA" id="ARBA00022838"/>
    </source>
</evidence>
<keyword evidence="2 10" id="KW-0158">Chromosome</keyword>
<dbReference type="Gene3D" id="1.10.418.30">
    <property type="entry name" value="Ncd80 complex, Ncd80 subunit"/>
    <property type="match status" value="1"/>
</dbReference>
<dbReference type="EMBL" id="JH993964">
    <property type="protein sequence ID" value="ELQ75423.1"/>
    <property type="molecule type" value="Genomic_DNA"/>
</dbReference>
<evidence type="ECO:0000256" key="9">
    <source>
        <dbReference type="ARBA" id="ARBA00023328"/>
    </source>
</evidence>
<protein>
    <recommendedName>
        <fullName evidence="10">Kinetochore protein NDC80</fullName>
    </recommendedName>
</protein>
<evidence type="ECO:0000313" key="14">
    <source>
        <dbReference type="Proteomes" id="UP000011185"/>
    </source>
</evidence>
<evidence type="ECO:0000256" key="1">
    <source>
        <dbReference type="ARBA" id="ARBA00007050"/>
    </source>
</evidence>
<dbReference type="HOGENOM" id="CLU_814324_0_0_1"/>
<reference evidence="13 14" key="1">
    <citation type="journal article" date="2012" name="PLoS Pathog.">
        <title>The genome of the obligate intracellular parasite Trachipleistophora hominis: new insights into microsporidian genome dynamics and reductive evolution.</title>
        <authorList>
            <person name="Heinz E."/>
            <person name="Williams T.A."/>
            <person name="Nakjang S."/>
            <person name="Noel C.J."/>
            <person name="Swan D.C."/>
            <person name="Goldberg A.V."/>
            <person name="Harris S.R."/>
            <person name="Weinmaier T."/>
            <person name="Markert S."/>
            <person name="Becher D."/>
            <person name="Bernhardt J."/>
            <person name="Dagan T."/>
            <person name="Hacker C."/>
            <person name="Lucocq J.M."/>
            <person name="Schweder T."/>
            <person name="Rattei T."/>
            <person name="Hall N."/>
            <person name="Hirt R.P."/>
            <person name="Embley T.M."/>
        </authorList>
    </citation>
    <scope>NUCLEOTIDE SEQUENCE [LARGE SCALE GENOMIC DNA]</scope>
</reference>
<dbReference type="GO" id="GO:0051301">
    <property type="term" value="P:cell division"/>
    <property type="evidence" value="ECO:0007669"/>
    <property type="project" value="UniProtKB-UniRule"/>
</dbReference>
<dbReference type="OMA" id="WECKRFE"/>
<evidence type="ECO:0000313" key="13">
    <source>
        <dbReference type="EMBL" id="ELQ75423.1"/>
    </source>
</evidence>
<dbReference type="InterPro" id="IPR005550">
    <property type="entry name" value="Kinetochore_Ndc80"/>
</dbReference>
<dbReference type="PANTHER" id="PTHR10643">
    <property type="entry name" value="KINETOCHORE PROTEIN NDC80"/>
    <property type="match status" value="1"/>
</dbReference>
<dbReference type="SUPFAM" id="SSF57997">
    <property type="entry name" value="Tropomyosin"/>
    <property type="match status" value="1"/>
</dbReference>
<keyword evidence="7 10" id="KW-0539">Nucleus</keyword>
<feature type="domain" description="Kinetochore protein Ndc80 CH" evidence="12">
    <location>
        <begin position="19"/>
        <end position="134"/>
    </location>
</feature>
<evidence type="ECO:0000256" key="7">
    <source>
        <dbReference type="ARBA" id="ARBA00023242"/>
    </source>
</evidence>
<dbReference type="OrthoDB" id="7459479at2759"/>
<dbReference type="Proteomes" id="UP000011185">
    <property type="component" value="Unassembled WGS sequence"/>
</dbReference>
<comment type="similarity">
    <text evidence="1 10">Belongs to the NDC80/HEC1 family.</text>
</comment>
<sequence length="331" mass="39603">MRRNTLTPARGRLSLAHPAQAVPEKRNVRSPSYQEQCITNVLSFLDEHNYENTSQKGVRSPTLKEFQNLFKFTISFFYKNWECKRFEDDAMQLIKQLKYPYINEINKSHLVTTSPHSWPVVLSFISWLIDMIRFVGVCEAEEDDVFVRCCFDGYLRFMEGIDNHFEDTLSEQFRKKHETKIREYESRMDRKKELENRLNEWEMKGENAALKRKIEELEDDKKSIMEGFKQLEMKKDKYCKMTQRYKEEIGELGSGMGALQDERNRLKENIGKQKINVDSYKEMNARKNELLKQLERIKPEKEKCFVMLSEKRRSWARLERRLRSTCTILDV</sequence>
<keyword evidence="8 10" id="KW-0131">Cell cycle</keyword>
<evidence type="ECO:0000259" key="12">
    <source>
        <dbReference type="Pfam" id="PF03801"/>
    </source>
</evidence>
<comment type="function">
    <text evidence="10">Acts as a component of the essential kinetochore-associated NDC80 complex, which is required for chromosome segregation and spindle checkpoint activity.</text>
</comment>
<evidence type="ECO:0000256" key="2">
    <source>
        <dbReference type="ARBA" id="ARBA00022454"/>
    </source>
</evidence>
<proteinExistence type="inferred from homology"/>
<keyword evidence="3 10" id="KW-0132">Cell division</keyword>
<evidence type="ECO:0000256" key="8">
    <source>
        <dbReference type="ARBA" id="ARBA00023306"/>
    </source>
</evidence>
<dbReference type="GO" id="GO:0031262">
    <property type="term" value="C:Ndc80 complex"/>
    <property type="evidence" value="ECO:0007669"/>
    <property type="project" value="UniProtKB-UniRule"/>
</dbReference>
<dbReference type="Pfam" id="PF03801">
    <property type="entry name" value="Ndc80_HEC"/>
    <property type="match status" value="1"/>
</dbReference>
<evidence type="ECO:0000256" key="10">
    <source>
        <dbReference type="RuleBase" id="RU368072"/>
    </source>
</evidence>
<dbReference type="STRING" id="72359.L7JVA9"/>
<dbReference type="GO" id="GO:0051315">
    <property type="term" value="P:attachment of mitotic spindle microtubules to kinetochore"/>
    <property type="evidence" value="ECO:0007669"/>
    <property type="project" value="UniProtKB-UniRule"/>
</dbReference>
<keyword evidence="14" id="KW-1185">Reference proteome</keyword>
<organism evidence="13 14">
    <name type="scientific">Trachipleistophora hominis</name>
    <name type="common">Microsporidian parasite</name>
    <dbReference type="NCBI Taxonomy" id="72359"/>
    <lineage>
        <taxon>Eukaryota</taxon>
        <taxon>Fungi</taxon>
        <taxon>Fungi incertae sedis</taxon>
        <taxon>Microsporidia</taxon>
        <taxon>Pleistophoridae</taxon>
        <taxon>Trachipleistophora</taxon>
    </lineage>
</organism>
<dbReference type="VEuPathDB" id="MicrosporidiaDB:THOM_1616"/>
<evidence type="ECO:0000256" key="4">
    <source>
        <dbReference type="ARBA" id="ARBA00022776"/>
    </source>
</evidence>
<comment type="subunit">
    <text evidence="10">Component of the NDC80 complex.</text>
</comment>
<keyword evidence="9 10" id="KW-0137">Centromere</keyword>
<dbReference type="AlphaFoldDB" id="L7JVA9"/>
<keyword evidence="5 10" id="KW-0995">Kinetochore</keyword>
<name>L7JVA9_TRAHO</name>
<dbReference type="InterPro" id="IPR038273">
    <property type="entry name" value="Ndc80_sf"/>
</dbReference>
<evidence type="ECO:0000256" key="11">
    <source>
        <dbReference type="SAM" id="Coils"/>
    </source>
</evidence>
<dbReference type="GO" id="GO:0005634">
    <property type="term" value="C:nucleus"/>
    <property type="evidence" value="ECO:0007669"/>
    <property type="project" value="UniProtKB-SubCell"/>
</dbReference>
<dbReference type="InterPro" id="IPR055260">
    <property type="entry name" value="Ndc80_CH"/>
</dbReference>
<keyword evidence="6 11" id="KW-0175">Coiled coil</keyword>
<gene>
    <name evidence="13" type="ORF">THOM_1616</name>
</gene>
<dbReference type="InParanoid" id="L7JVA9"/>
<feature type="coiled-coil region" evidence="11">
    <location>
        <begin position="174"/>
        <end position="297"/>
    </location>
</feature>
<evidence type="ECO:0000256" key="6">
    <source>
        <dbReference type="ARBA" id="ARBA00023054"/>
    </source>
</evidence>
<accession>L7JVA9</accession>